<comment type="caution">
    <text evidence="2">The sequence shown here is derived from an EMBL/GenBank/DDBJ whole genome shotgun (WGS) entry which is preliminary data.</text>
</comment>
<gene>
    <name evidence="2" type="ORF">HNR61_008289</name>
</gene>
<accession>A0A7W3QRE2</accession>
<organism evidence="2 3">
    <name type="scientific">Actinomadura namibiensis</name>
    <dbReference type="NCBI Taxonomy" id="182080"/>
    <lineage>
        <taxon>Bacteria</taxon>
        <taxon>Bacillati</taxon>
        <taxon>Actinomycetota</taxon>
        <taxon>Actinomycetes</taxon>
        <taxon>Streptosporangiales</taxon>
        <taxon>Thermomonosporaceae</taxon>
        <taxon>Actinomadura</taxon>
    </lineage>
</organism>
<dbReference type="EMBL" id="JACJIA010000016">
    <property type="protein sequence ID" value="MBA8956606.1"/>
    <property type="molecule type" value="Genomic_DNA"/>
</dbReference>
<protein>
    <submittedName>
        <fullName evidence="2">Uncharacterized protein</fullName>
    </submittedName>
</protein>
<sequence length="67" mass="6827">MEHERGVGVGDGGRAKRPPSLDELGIDVDEAEEVDVLAVAGGGERQQLVGDAAALGAQLDDGCALDR</sequence>
<evidence type="ECO:0000313" key="2">
    <source>
        <dbReference type="EMBL" id="MBA8956606.1"/>
    </source>
</evidence>
<dbReference type="Proteomes" id="UP000572680">
    <property type="component" value="Unassembled WGS sequence"/>
</dbReference>
<evidence type="ECO:0000313" key="3">
    <source>
        <dbReference type="Proteomes" id="UP000572680"/>
    </source>
</evidence>
<proteinExistence type="predicted"/>
<keyword evidence="3" id="KW-1185">Reference proteome</keyword>
<dbReference type="RefSeq" id="WP_182848497.1">
    <property type="nucleotide sequence ID" value="NZ_BAAALP010000171.1"/>
</dbReference>
<evidence type="ECO:0000256" key="1">
    <source>
        <dbReference type="SAM" id="MobiDB-lite"/>
    </source>
</evidence>
<feature type="region of interest" description="Disordered" evidence="1">
    <location>
        <begin position="1"/>
        <end position="27"/>
    </location>
</feature>
<dbReference type="AlphaFoldDB" id="A0A7W3QRE2"/>
<name>A0A7W3QRE2_ACTNM</name>
<reference evidence="2 3" key="1">
    <citation type="submission" date="2020-08" db="EMBL/GenBank/DDBJ databases">
        <title>Genomic Encyclopedia of Type Strains, Phase IV (KMG-IV): sequencing the most valuable type-strain genomes for metagenomic binning, comparative biology and taxonomic classification.</title>
        <authorList>
            <person name="Goeker M."/>
        </authorList>
    </citation>
    <scope>NUCLEOTIDE SEQUENCE [LARGE SCALE GENOMIC DNA]</scope>
    <source>
        <strain evidence="2 3">DSM 44197</strain>
    </source>
</reference>